<keyword evidence="3" id="KW-0813">Transport</keyword>
<evidence type="ECO:0000256" key="12">
    <source>
        <dbReference type="ARBA" id="ARBA00023303"/>
    </source>
</evidence>
<keyword evidence="5 13" id="KW-0812">Transmembrane</keyword>
<dbReference type="InterPro" id="IPR001320">
    <property type="entry name" value="Iontro_rcpt_C"/>
</dbReference>
<evidence type="ECO:0000256" key="4">
    <source>
        <dbReference type="ARBA" id="ARBA00022475"/>
    </source>
</evidence>
<dbReference type="Gene3D" id="3.40.190.10">
    <property type="entry name" value="Periplasmic binding protein-like II"/>
    <property type="match status" value="1"/>
</dbReference>
<keyword evidence="6 13" id="KW-1133">Transmembrane helix</keyword>
<evidence type="ECO:0000256" key="10">
    <source>
        <dbReference type="ARBA" id="ARBA00023180"/>
    </source>
</evidence>
<sequence>MINNNGKNNNSLSYKKGINFSISLILLETFFSAASVLLVKATEESDYHTPLIRDIYDQRGTCGIVLASAENYQSFGTLTIWHGIFKTLSDEGIPTLMISFEQFEDRFEFYAGLTVRPLAVIIFVTIGDVQSFSEISRDLDMSYAVWLLLFMGDASPDVCEFCHSPSGNLLNLKYDSEVVVSCCKSNIIQEWWSTLTEHTNSLELGRWTAENRGIEWFFNDSLYSRRHSMEGQEFRIAATSVYFWERNSKYYGFLGEILRELSDSLNFTIPQVNWGTSYGAWNPETSSWTGIIGKLENNEADLAVSEFRITQERLNVVDYTVPIGVGGTRLYLRKLDAARLQWNAYFKAFSMDVWMVIIGLILTIPIFLTLMRYKRKHYYLLPLALEHYLSIWGIYCQQGLSEFPKPTSLRIVYLSIFISALVSSGAYSASLISFLAVSSSYSPFSTIEEFVEDGSYQLIVLKNSPDYYMYKTSNQTLMKKMMSLMKPTNLLPDSYQEGFEQVCTKRVVFYTHEAIRRAMVNLIPCEITAINTGKTETLGMALPRGSEWRGLINYQIRRFGDNGMLQRLGYKYFTEYNRNELRYPSVHLQGIIPIVAMLGAGFLIASIIFIIETIFCSSKKKSLNPRRRKSF</sequence>
<dbReference type="Gene3D" id="1.10.287.70">
    <property type="match status" value="1"/>
</dbReference>
<dbReference type="PANTHER" id="PTHR42643:SF30">
    <property type="entry name" value="IONOTROPIC RECEPTOR 40A-RELATED"/>
    <property type="match status" value="1"/>
</dbReference>
<keyword evidence="10" id="KW-0325">Glycoprotein</keyword>
<name>A0A4E0RJR3_9HYME</name>
<keyword evidence="9 16" id="KW-0675">Receptor</keyword>
<evidence type="ECO:0000313" key="16">
    <source>
        <dbReference type="EMBL" id="THK32992.1"/>
    </source>
</evidence>
<keyword evidence="7" id="KW-0406">Ion transport</keyword>
<keyword evidence="17" id="KW-1185">Reference proteome</keyword>
<dbReference type="GO" id="GO:0015276">
    <property type="term" value="F:ligand-gated monoatomic ion channel activity"/>
    <property type="evidence" value="ECO:0007669"/>
    <property type="project" value="InterPro"/>
</dbReference>
<dbReference type="AlphaFoldDB" id="A0A4E0RJR3"/>
<dbReference type="Pfam" id="PF10613">
    <property type="entry name" value="Lig_chan-Glu_bd"/>
    <property type="match status" value="1"/>
</dbReference>
<evidence type="ECO:0000256" key="8">
    <source>
        <dbReference type="ARBA" id="ARBA00023136"/>
    </source>
</evidence>
<dbReference type="InterPro" id="IPR019594">
    <property type="entry name" value="Glu/Gly-bd"/>
</dbReference>
<gene>
    <name evidence="16" type="primary">Ir118</name>
    <name evidence="16" type="ORF">DALL_DALL000170</name>
</gene>
<organism evidence="16 17">
    <name type="scientific">Diachasma alloeum</name>
    <dbReference type="NCBI Taxonomy" id="454923"/>
    <lineage>
        <taxon>Eukaryota</taxon>
        <taxon>Metazoa</taxon>
        <taxon>Ecdysozoa</taxon>
        <taxon>Arthropoda</taxon>
        <taxon>Hexapoda</taxon>
        <taxon>Insecta</taxon>
        <taxon>Pterygota</taxon>
        <taxon>Neoptera</taxon>
        <taxon>Endopterygota</taxon>
        <taxon>Hymenoptera</taxon>
        <taxon>Apocrita</taxon>
        <taxon>Ichneumonoidea</taxon>
        <taxon>Braconidae</taxon>
        <taxon>Opiinae</taxon>
        <taxon>Diachasma</taxon>
    </lineage>
</organism>
<dbReference type="GO" id="GO:0050906">
    <property type="term" value="P:detection of stimulus involved in sensory perception"/>
    <property type="evidence" value="ECO:0007669"/>
    <property type="project" value="UniProtKB-ARBA"/>
</dbReference>
<dbReference type="SUPFAM" id="SSF53850">
    <property type="entry name" value="Periplasmic binding protein-like II"/>
    <property type="match status" value="1"/>
</dbReference>
<comment type="subcellular location">
    <subcellularLocation>
        <location evidence="1">Cell membrane</location>
        <topology evidence="1">Multi-pass membrane protein</topology>
    </subcellularLocation>
</comment>
<keyword evidence="4" id="KW-1003">Cell membrane</keyword>
<evidence type="ECO:0000259" key="14">
    <source>
        <dbReference type="SMART" id="SM00079"/>
    </source>
</evidence>
<protein>
    <submittedName>
        <fullName evidence="16">Ionotropic receptor 118</fullName>
    </submittedName>
</protein>
<evidence type="ECO:0000256" key="1">
    <source>
        <dbReference type="ARBA" id="ARBA00004651"/>
    </source>
</evidence>
<feature type="transmembrane region" description="Helical" evidence="13">
    <location>
        <begin position="411"/>
        <end position="437"/>
    </location>
</feature>
<dbReference type="InterPro" id="IPR052192">
    <property type="entry name" value="Insect_Ionotropic_Sensory_Rcpt"/>
</dbReference>
<evidence type="ECO:0000256" key="11">
    <source>
        <dbReference type="ARBA" id="ARBA00023286"/>
    </source>
</evidence>
<proteinExistence type="inferred from homology"/>
<evidence type="ECO:0000313" key="17">
    <source>
        <dbReference type="Proteomes" id="UP000297026"/>
    </source>
</evidence>
<keyword evidence="12" id="KW-0407">Ion channel</keyword>
<reference evidence="16" key="1">
    <citation type="submission" date="2019-02" db="EMBL/GenBank/DDBJ databases">
        <title>Genome of the parasitoid wasp Diachasma alloeum, an emerging model for ecological speciation and transitions to asexual reproduction.</title>
        <authorList>
            <person name="Robertson H.M."/>
            <person name="Walden K.K."/>
            <person name="Tvedte E.S."/>
            <person name="Hood G.R."/>
            <person name="Feder J.L."/>
            <person name="Forbes A.A."/>
            <person name="Logsdon J.M."/>
            <person name="Mcelroy K.E."/>
        </authorList>
    </citation>
    <scope>NUCLEOTIDE SEQUENCE [LARGE SCALE GENOMIC DNA]</scope>
    <source>
        <strain evidence="16">Michigan</strain>
    </source>
</reference>
<evidence type="ECO:0000259" key="15">
    <source>
        <dbReference type="SMART" id="SM00918"/>
    </source>
</evidence>
<accession>A0A4E0RJR3</accession>
<dbReference type="Proteomes" id="UP000297026">
    <property type="component" value="Unassembled WGS sequence"/>
</dbReference>
<evidence type="ECO:0000256" key="13">
    <source>
        <dbReference type="SAM" id="Phobius"/>
    </source>
</evidence>
<evidence type="ECO:0000256" key="5">
    <source>
        <dbReference type="ARBA" id="ARBA00022692"/>
    </source>
</evidence>
<feature type="domain" description="Ionotropic glutamate receptor C-terminal" evidence="14">
    <location>
        <begin position="235"/>
        <end position="575"/>
    </location>
</feature>
<dbReference type="PANTHER" id="PTHR42643">
    <property type="entry name" value="IONOTROPIC RECEPTOR 20A-RELATED"/>
    <property type="match status" value="1"/>
</dbReference>
<keyword evidence="8 13" id="KW-0472">Membrane</keyword>
<dbReference type="OrthoDB" id="8186464at2759"/>
<dbReference type="Pfam" id="PF00060">
    <property type="entry name" value="Lig_chan"/>
    <property type="match status" value="1"/>
</dbReference>
<feature type="domain" description="Ionotropic glutamate receptor L-glutamate and glycine-binding" evidence="15">
    <location>
        <begin position="241"/>
        <end position="297"/>
    </location>
</feature>
<dbReference type="GO" id="GO:0005886">
    <property type="term" value="C:plasma membrane"/>
    <property type="evidence" value="ECO:0007669"/>
    <property type="project" value="UniProtKB-SubCell"/>
</dbReference>
<feature type="transmembrane region" description="Helical" evidence="13">
    <location>
        <begin position="353"/>
        <end position="371"/>
    </location>
</feature>
<evidence type="ECO:0000256" key="6">
    <source>
        <dbReference type="ARBA" id="ARBA00022989"/>
    </source>
</evidence>
<dbReference type="SMART" id="SM00918">
    <property type="entry name" value="Lig_chan-Glu_bd"/>
    <property type="match status" value="1"/>
</dbReference>
<feature type="transmembrane region" description="Helical" evidence="13">
    <location>
        <begin position="591"/>
        <end position="611"/>
    </location>
</feature>
<evidence type="ECO:0000256" key="9">
    <source>
        <dbReference type="ARBA" id="ARBA00023170"/>
    </source>
</evidence>
<dbReference type="SMART" id="SM00079">
    <property type="entry name" value="PBPe"/>
    <property type="match status" value="1"/>
</dbReference>
<evidence type="ECO:0000256" key="3">
    <source>
        <dbReference type="ARBA" id="ARBA00022448"/>
    </source>
</evidence>
<evidence type="ECO:0000256" key="2">
    <source>
        <dbReference type="ARBA" id="ARBA00008685"/>
    </source>
</evidence>
<evidence type="ECO:0000256" key="7">
    <source>
        <dbReference type="ARBA" id="ARBA00023065"/>
    </source>
</evidence>
<comment type="similarity">
    <text evidence="2">Belongs to the glutamate-gated ion channel (TC 1.A.10.1) family.</text>
</comment>
<dbReference type="EMBL" id="ML158596">
    <property type="protein sequence ID" value="THK32992.1"/>
    <property type="molecule type" value="Genomic_DNA"/>
</dbReference>
<keyword evidence="11" id="KW-1071">Ligand-gated ion channel</keyword>
<feature type="transmembrane region" description="Helical" evidence="13">
    <location>
        <begin position="20"/>
        <end position="39"/>
    </location>
</feature>